<evidence type="ECO:0000313" key="3">
    <source>
        <dbReference type="Proteomes" id="UP000231134"/>
    </source>
</evidence>
<dbReference type="RefSeq" id="WP_100425000.1">
    <property type="nucleotide sequence ID" value="NZ_PGEX01000001.1"/>
</dbReference>
<dbReference type="OrthoDB" id="9808443at2"/>
<dbReference type="Pfam" id="PF08843">
    <property type="entry name" value="AbiEii"/>
    <property type="match status" value="1"/>
</dbReference>
<dbReference type="Gene3D" id="3.10.450.620">
    <property type="entry name" value="JHP933, nucleotidyltransferase-like core domain"/>
    <property type="match status" value="1"/>
</dbReference>
<protein>
    <submittedName>
        <fullName evidence="2">Nucleotidyltransferase AbiEii toxin of type IV toxin-antitoxin system</fullName>
    </submittedName>
</protein>
<reference evidence="2 3" key="1">
    <citation type="submission" date="2017-11" db="EMBL/GenBank/DDBJ databases">
        <title>Animal gut microbial communities from fecal samples from Wisconsin, USA.</title>
        <authorList>
            <person name="Neumann A."/>
        </authorList>
    </citation>
    <scope>NUCLEOTIDE SEQUENCE [LARGE SCALE GENOMIC DNA]</scope>
    <source>
        <strain evidence="2 3">UWS3</strain>
    </source>
</reference>
<keyword evidence="1" id="KW-1133">Transmembrane helix</keyword>
<dbReference type="EMBL" id="PGEX01000001">
    <property type="protein sequence ID" value="PJJ40980.1"/>
    <property type="molecule type" value="Genomic_DNA"/>
</dbReference>
<comment type="caution">
    <text evidence="2">The sequence shown here is derived from an EMBL/GenBank/DDBJ whole genome shotgun (WGS) entry which is preliminary data.</text>
</comment>
<dbReference type="AlphaFoldDB" id="A0A2M9A5J7"/>
<keyword evidence="3" id="KW-1185">Reference proteome</keyword>
<keyword evidence="1" id="KW-0472">Membrane</keyword>
<keyword evidence="1" id="KW-0812">Transmembrane</keyword>
<organism evidence="2 3">
    <name type="scientific">Hallerella succinigenes</name>
    <dbReference type="NCBI Taxonomy" id="1896222"/>
    <lineage>
        <taxon>Bacteria</taxon>
        <taxon>Pseudomonadati</taxon>
        <taxon>Fibrobacterota</taxon>
        <taxon>Fibrobacteria</taxon>
        <taxon>Fibrobacterales</taxon>
        <taxon>Fibrobacteraceae</taxon>
        <taxon>Hallerella</taxon>
    </lineage>
</organism>
<proteinExistence type="predicted"/>
<dbReference type="Proteomes" id="UP000231134">
    <property type="component" value="Unassembled WGS sequence"/>
</dbReference>
<sequence>MKINKNSLQARINNLSKELNVHVNVLLISFLFDAFISRLAKSIYADKFVFKGGFYLATLLGVKNRYTADIDFLLRKESMDENRLREIFSDIIATNADDSITFEIADISPIRDEDAYGGFSILLTGHLENVRQSFHVDVATGDPITPTDIEYSYQSLISNETIAFRAYNLETVVAEKLQTILSRGMLNSRCKDYYDIYIINQLQRKNISIPDLKKAFVTTCQYRKTPFKKEEALLLLEEISRSDILQTRWKNYARKASFAKDITFEATVESCKEILDCIF</sequence>
<dbReference type="InterPro" id="IPR014942">
    <property type="entry name" value="AbiEii"/>
</dbReference>
<name>A0A2M9A5J7_9BACT</name>
<accession>A0A2M9A5J7</accession>
<evidence type="ECO:0000313" key="2">
    <source>
        <dbReference type="EMBL" id="PJJ40980.1"/>
    </source>
</evidence>
<keyword evidence="2" id="KW-0808">Transferase</keyword>
<feature type="transmembrane region" description="Helical" evidence="1">
    <location>
        <begin position="21"/>
        <end position="40"/>
    </location>
</feature>
<dbReference type="GO" id="GO:0016740">
    <property type="term" value="F:transferase activity"/>
    <property type="evidence" value="ECO:0007669"/>
    <property type="project" value="UniProtKB-KW"/>
</dbReference>
<gene>
    <name evidence="2" type="ORF">BGX16_0933</name>
</gene>
<evidence type="ECO:0000256" key="1">
    <source>
        <dbReference type="SAM" id="Phobius"/>
    </source>
</evidence>